<dbReference type="InterPro" id="IPR011659">
    <property type="entry name" value="WD40"/>
</dbReference>
<keyword evidence="2" id="KW-0732">Signal</keyword>
<evidence type="ECO:0000256" key="2">
    <source>
        <dbReference type="SAM" id="SignalP"/>
    </source>
</evidence>
<accession>A0A0B6X0M2</accession>
<organism evidence="3 4">
    <name type="scientific">Pyrinomonas methylaliphatogenes</name>
    <dbReference type="NCBI Taxonomy" id="454194"/>
    <lineage>
        <taxon>Bacteria</taxon>
        <taxon>Pseudomonadati</taxon>
        <taxon>Acidobacteriota</taxon>
        <taxon>Blastocatellia</taxon>
        <taxon>Blastocatellales</taxon>
        <taxon>Pyrinomonadaceae</taxon>
        <taxon>Pyrinomonas</taxon>
    </lineage>
</organism>
<keyword evidence="4" id="KW-1185">Reference proteome</keyword>
<gene>
    <name evidence="3" type="ORF">PYK22_02937</name>
</gene>
<dbReference type="STRING" id="454194.PYK22_02937"/>
<evidence type="ECO:0000313" key="3">
    <source>
        <dbReference type="EMBL" id="CDM66896.1"/>
    </source>
</evidence>
<proteinExistence type="predicted"/>
<evidence type="ECO:0000256" key="1">
    <source>
        <dbReference type="SAM" id="MobiDB-lite"/>
    </source>
</evidence>
<dbReference type="Gene3D" id="2.120.10.30">
    <property type="entry name" value="TolB, C-terminal domain"/>
    <property type="match status" value="1"/>
</dbReference>
<reference evidence="3 4" key="2">
    <citation type="submission" date="2015-01" db="EMBL/GenBank/DDBJ databases">
        <title>Complete genome sequence of Pyrinomonas methylaliphatogenes type strain K22T.</title>
        <authorList>
            <person name="Lee K.C.Y."/>
            <person name="Power J.F."/>
            <person name="Dunfield P.F."/>
            <person name="Morgan X.C."/>
            <person name="Huttenhower C."/>
            <person name="Stott M.B."/>
        </authorList>
    </citation>
    <scope>NUCLEOTIDE SEQUENCE [LARGE SCALE GENOMIC DNA]</scope>
    <source>
        <strain evidence="3 4">K22</strain>
    </source>
</reference>
<reference evidence="3 4" key="1">
    <citation type="submission" date="2013-12" db="EMBL/GenBank/DDBJ databases">
        <authorList>
            <person name="Stott M."/>
        </authorList>
    </citation>
    <scope>NUCLEOTIDE SEQUENCE [LARGE SCALE GENOMIC DNA]</scope>
    <source>
        <strain evidence="3 4">K22</strain>
    </source>
</reference>
<dbReference type="RefSeq" id="WP_041978398.1">
    <property type="nucleotide sequence ID" value="NZ_CBXV010000008.1"/>
</dbReference>
<protein>
    <submittedName>
        <fullName evidence="3">Periplasmic component of the Tol biopolymer transport system</fullName>
    </submittedName>
</protein>
<sequence precursor="true">MLQCLAFVLLSLIFLSALGCNVEVNDGDLNPLPRSLRDVPAERLAYRFTPDVEAPFGAENGRAASEKLEAIRRDFETRRTDDALLRTVLSPDGQRALALYATSETPEGAFRIDLYAADGRFLRNILPLDLIGAFPQSVAWSPDGQTIAFIGRRNPSSQETPPAATPEASPTLPVPSGTVAPLIPSVPTFNTEQIYVCDRDGFALRPLTTREGLIYFYLAWAPDGHALVALACKPYEFDLRLSEGKPTAGRPRLVMLDGQERLLDDRLTDVLPVWSPDSSKVAAAFDTEAMIYDAASDHPTQASIPLHEDLLAASVRYDLERLKPESNGNTVNAGSETNGVPLSFNPIIRLEWPQPERLYLQTGFLRVYENETVTNYLRWHALDLRPQVASRK</sequence>
<feature type="signal peptide" evidence="2">
    <location>
        <begin position="1"/>
        <end position="19"/>
    </location>
</feature>
<dbReference type="SUPFAM" id="SSF82171">
    <property type="entry name" value="DPP6 N-terminal domain-like"/>
    <property type="match status" value="1"/>
</dbReference>
<dbReference type="AlphaFoldDB" id="A0A0B6X0M2"/>
<dbReference type="Pfam" id="PF07676">
    <property type="entry name" value="PD40"/>
    <property type="match status" value="1"/>
</dbReference>
<name>A0A0B6X0M2_9BACT</name>
<evidence type="ECO:0000313" key="4">
    <source>
        <dbReference type="Proteomes" id="UP000031518"/>
    </source>
</evidence>
<dbReference type="Proteomes" id="UP000031518">
    <property type="component" value="Unassembled WGS sequence"/>
</dbReference>
<feature type="compositionally biased region" description="Low complexity" evidence="1">
    <location>
        <begin position="160"/>
        <end position="171"/>
    </location>
</feature>
<dbReference type="InterPro" id="IPR011042">
    <property type="entry name" value="6-blade_b-propeller_TolB-like"/>
</dbReference>
<feature type="chain" id="PRO_5002111002" evidence="2">
    <location>
        <begin position="20"/>
        <end position="392"/>
    </location>
</feature>
<feature type="region of interest" description="Disordered" evidence="1">
    <location>
        <begin position="152"/>
        <end position="173"/>
    </location>
</feature>
<dbReference type="EMBL" id="CBXV010000008">
    <property type="protein sequence ID" value="CDM66896.1"/>
    <property type="molecule type" value="Genomic_DNA"/>
</dbReference>